<dbReference type="EMBL" id="RCWN01000001">
    <property type="protein sequence ID" value="RLQ87387.1"/>
    <property type="molecule type" value="Genomic_DNA"/>
</dbReference>
<protein>
    <submittedName>
        <fullName evidence="1">Uncharacterized protein</fullName>
    </submittedName>
</protein>
<evidence type="ECO:0000313" key="1">
    <source>
        <dbReference type="EMBL" id="RLQ87387.1"/>
    </source>
</evidence>
<reference evidence="1 2" key="1">
    <citation type="submission" date="2018-10" db="EMBL/GenBank/DDBJ databases">
        <title>Notoacmeibacter sp. M2BS9Y-3-1, whole genome shotgun sequence.</title>
        <authorList>
            <person name="Tuo L."/>
        </authorList>
    </citation>
    <scope>NUCLEOTIDE SEQUENCE [LARGE SCALE GENOMIC DNA]</scope>
    <source>
        <strain evidence="1 2">M2BS9Y-3-1</strain>
    </source>
</reference>
<keyword evidence="2" id="KW-1185">Reference proteome</keyword>
<organism evidence="1 2">
    <name type="scientific">Notoacmeibacter ruber</name>
    <dbReference type="NCBI Taxonomy" id="2670375"/>
    <lineage>
        <taxon>Bacteria</taxon>
        <taxon>Pseudomonadati</taxon>
        <taxon>Pseudomonadota</taxon>
        <taxon>Alphaproteobacteria</taxon>
        <taxon>Hyphomicrobiales</taxon>
        <taxon>Notoacmeibacteraceae</taxon>
        <taxon>Notoacmeibacter</taxon>
    </lineage>
</organism>
<evidence type="ECO:0000313" key="2">
    <source>
        <dbReference type="Proteomes" id="UP000281094"/>
    </source>
</evidence>
<dbReference type="Proteomes" id="UP000281094">
    <property type="component" value="Unassembled WGS sequence"/>
</dbReference>
<name>A0A3L7J9G9_9HYPH</name>
<comment type="caution">
    <text evidence="1">The sequence shown here is derived from an EMBL/GenBank/DDBJ whole genome shotgun (WGS) entry which is preliminary data.</text>
</comment>
<gene>
    <name evidence="1" type="ORF">D8780_03355</name>
</gene>
<accession>A0A3L7J9G9</accession>
<proteinExistence type="predicted"/>
<dbReference type="AlphaFoldDB" id="A0A3L7J9G9"/>
<sequence length="70" mass="7666">MAPSPPLVRKARKLAGYAATNKGVTATLTIGVTEAAFYRSKSMPGWLSKNKRLKEIEDQNGKLKRLGVHL</sequence>